<evidence type="ECO:0000256" key="3">
    <source>
        <dbReference type="SAM" id="Coils"/>
    </source>
</evidence>
<reference evidence="7" key="3">
    <citation type="submission" date="2025-09" db="UniProtKB">
        <authorList>
            <consortium name="Ensembl"/>
        </authorList>
    </citation>
    <scope>IDENTIFICATION</scope>
</reference>
<evidence type="ECO:0000256" key="5">
    <source>
        <dbReference type="SAM" id="SignalP"/>
    </source>
</evidence>
<feature type="domain" description="SCD" evidence="6">
    <location>
        <begin position="307"/>
        <end position="392"/>
    </location>
</feature>
<dbReference type="GO" id="GO:0003682">
    <property type="term" value="F:chromatin binding"/>
    <property type="evidence" value="ECO:0007669"/>
    <property type="project" value="TreeGrafter"/>
</dbReference>
<organism evidence="7 8">
    <name type="scientific">Scleropages formosus</name>
    <name type="common">Asian bonytongue</name>
    <name type="synonym">Osteoglossum formosum</name>
    <dbReference type="NCBI Taxonomy" id="113540"/>
    <lineage>
        <taxon>Eukaryota</taxon>
        <taxon>Metazoa</taxon>
        <taxon>Chordata</taxon>
        <taxon>Craniata</taxon>
        <taxon>Vertebrata</taxon>
        <taxon>Euteleostomi</taxon>
        <taxon>Actinopterygii</taxon>
        <taxon>Neopterygii</taxon>
        <taxon>Teleostei</taxon>
        <taxon>Osteoglossocephala</taxon>
        <taxon>Osteoglossomorpha</taxon>
        <taxon>Osteoglossiformes</taxon>
        <taxon>Osteoglossidae</taxon>
        <taxon>Scleropages</taxon>
    </lineage>
</organism>
<dbReference type="InterPro" id="IPR020839">
    <property type="entry name" value="SCD"/>
</dbReference>
<evidence type="ECO:0000313" key="7">
    <source>
        <dbReference type="Ensembl" id="ENSSFOP00015042812.1"/>
    </source>
</evidence>
<dbReference type="PANTHER" id="PTHR11199">
    <property type="entry name" value="STROMAL ANTIGEN"/>
    <property type="match status" value="1"/>
</dbReference>
<dbReference type="PROSITE" id="PS51425">
    <property type="entry name" value="SCD"/>
    <property type="match status" value="1"/>
</dbReference>
<dbReference type="SUPFAM" id="SSF48371">
    <property type="entry name" value="ARM repeat"/>
    <property type="match status" value="1"/>
</dbReference>
<dbReference type="PANTHER" id="PTHR11199:SF2">
    <property type="entry name" value="COHESIN SUBUNIT SA"/>
    <property type="match status" value="1"/>
</dbReference>
<dbReference type="GeneTree" id="ENSGT00950000182972"/>
<dbReference type="Pfam" id="PF21581">
    <property type="entry name" value="SCD"/>
    <property type="match status" value="1"/>
</dbReference>
<evidence type="ECO:0000313" key="8">
    <source>
        <dbReference type="Proteomes" id="UP000694397"/>
    </source>
</evidence>
<dbReference type="GO" id="GO:0000775">
    <property type="term" value="C:chromosome, centromeric region"/>
    <property type="evidence" value="ECO:0007669"/>
    <property type="project" value="UniProtKB-SubCell"/>
</dbReference>
<dbReference type="GO" id="GO:0051301">
    <property type="term" value="P:cell division"/>
    <property type="evidence" value="ECO:0007669"/>
    <property type="project" value="UniProtKB-UniRule"/>
</dbReference>
<comment type="subcellular location">
    <subcellularLocation>
        <location evidence="2">Nucleus</location>
    </subcellularLocation>
    <subcellularLocation>
        <location evidence="2">Chromosome</location>
    </subcellularLocation>
    <subcellularLocation>
        <location evidence="2">Chromosome</location>
        <location evidence="2">Centromere</location>
    </subcellularLocation>
</comment>
<accession>A0A8C9SV12</accession>
<dbReference type="GO" id="GO:0007062">
    <property type="term" value="P:sister chromatid cohesion"/>
    <property type="evidence" value="ECO:0007669"/>
    <property type="project" value="UniProtKB-UniRule"/>
</dbReference>
<dbReference type="Proteomes" id="UP000694397">
    <property type="component" value="Chromosome 1"/>
</dbReference>
<dbReference type="InterPro" id="IPR013721">
    <property type="entry name" value="STAG"/>
</dbReference>
<reference evidence="7" key="2">
    <citation type="submission" date="2025-08" db="UniProtKB">
        <authorList>
            <consortium name="Ensembl"/>
        </authorList>
    </citation>
    <scope>IDENTIFICATION</scope>
</reference>
<comment type="similarity">
    <text evidence="1 2">Belongs to the SCC3 family.</text>
</comment>
<keyword evidence="8" id="KW-1185">Reference proteome</keyword>
<dbReference type="GO" id="GO:0008278">
    <property type="term" value="C:cohesin complex"/>
    <property type="evidence" value="ECO:0007669"/>
    <property type="project" value="UniProtKB-UniRule"/>
</dbReference>
<keyword evidence="2" id="KW-0132">Cell division</keyword>
<dbReference type="InterPro" id="IPR016024">
    <property type="entry name" value="ARM-type_fold"/>
</dbReference>
<keyword evidence="2" id="KW-0159">Chromosome partition</keyword>
<feature type="chain" id="PRO_5034466343" description="Cohesin subunit SA" evidence="5">
    <location>
        <begin position="24"/>
        <end position="1153"/>
    </location>
</feature>
<feature type="region of interest" description="Disordered" evidence="4">
    <location>
        <begin position="63"/>
        <end position="83"/>
    </location>
</feature>
<dbReference type="Pfam" id="PF24571">
    <property type="entry name" value="HEAT_SCC3-SA"/>
    <property type="match status" value="1"/>
</dbReference>
<evidence type="ECO:0000256" key="1">
    <source>
        <dbReference type="ARBA" id="ARBA00005486"/>
    </source>
</evidence>
<reference evidence="7 8" key="1">
    <citation type="submission" date="2019-04" db="EMBL/GenBank/DDBJ databases">
        <authorList>
            <consortium name="Wellcome Sanger Institute Data Sharing"/>
        </authorList>
    </citation>
    <scope>NUCLEOTIDE SEQUENCE [LARGE SCALE GENOMIC DNA]</scope>
</reference>
<evidence type="ECO:0000259" key="6">
    <source>
        <dbReference type="PROSITE" id="PS51425"/>
    </source>
</evidence>
<evidence type="ECO:0000256" key="2">
    <source>
        <dbReference type="RuleBase" id="RU369063"/>
    </source>
</evidence>
<dbReference type="Pfam" id="PF08514">
    <property type="entry name" value="STAG"/>
    <property type="match status" value="1"/>
</dbReference>
<proteinExistence type="inferred from homology"/>
<keyword evidence="5" id="KW-0732">Signal</keyword>
<name>A0A8C9SV12_SCLFO</name>
<dbReference type="Ensembl" id="ENSSFOT00015046834.1">
    <property type="protein sequence ID" value="ENSSFOP00015042812.1"/>
    <property type="gene ID" value="ENSSFOG00015022107.2"/>
</dbReference>
<keyword evidence="2" id="KW-0131">Cell cycle</keyword>
<dbReference type="GO" id="GO:0005634">
    <property type="term" value="C:nucleus"/>
    <property type="evidence" value="ECO:0007669"/>
    <property type="project" value="UniProtKB-SubCell"/>
</dbReference>
<keyword evidence="2" id="KW-0158">Chromosome</keyword>
<dbReference type="GO" id="GO:0007059">
    <property type="term" value="P:chromosome segregation"/>
    <property type="evidence" value="ECO:0007669"/>
    <property type="project" value="UniProtKB-KW"/>
</dbReference>
<protein>
    <recommendedName>
        <fullName evidence="2">Cohesin subunit SA</fullName>
    </recommendedName>
    <alternativeName>
        <fullName evidence="2">SCC3 homolog</fullName>
    </alternativeName>
    <alternativeName>
        <fullName evidence="2">Stromal antigen</fullName>
    </alternativeName>
</protein>
<dbReference type="InterPro" id="IPR011989">
    <property type="entry name" value="ARM-like"/>
</dbReference>
<evidence type="ECO:0000256" key="4">
    <source>
        <dbReference type="SAM" id="MobiDB-lite"/>
    </source>
</evidence>
<comment type="subunit">
    <text evidence="2">Part of the cohesin complex which is composed of a heterodimer between a SMC1 protein (SMC1A or SMC1B) and SMC3, which are attached via their hinge domain, and RAD21 which link them at their heads, and one STAG protein.</text>
</comment>
<keyword evidence="3" id="KW-0175">Coiled coil</keyword>
<comment type="function">
    <text evidence="2">Component of cohesin complex, a complex required for the cohesion of sister chromatids after DNA replication. The cohesin complex apparently forms a large proteinaceous ring within which sister chromatids can be trapped. At anaphase, the complex is cleaved and dissociates from chromatin, allowing sister chromatids to segregate.</text>
</comment>
<dbReference type="InterPro" id="IPR056396">
    <property type="entry name" value="HEAT_SCC3-SA"/>
</dbReference>
<dbReference type="GO" id="GO:0000785">
    <property type="term" value="C:chromatin"/>
    <property type="evidence" value="ECO:0007669"/>
    <property type="project" value="UniProtKB-UniRule"/>
</dbReference>
<dbReference type="AlphaFoldDB" id="A0A8C9SV12"/>
<dbReference type="Gene3D" id="1.25.10.10">
    <property type="entry name" value="Leucine-rich Repeat Variant"/>
    <property type="match status" value="2"/>
</dbReference>
<dbReference type="InterPro" id="IPR039662">
    <property type="entry name" value="Cohesin_Scc3/SA"/>
</dbReference>
<keyword evidence="2" id="KW-0539">Nucleus</keyword>
<gene>
    <name evidence="7" type="primary">si:ch211-269e2.1</name>
</gene>
<sequence length="1153" mass="130245">MISLFLSALHCVCVMFTLQQCVAYSNTWNMHAQLFRTANICVCVYVCVCVCVYMQRGKRRAREGSENAKRRHSEPSLDSLGQPERHHLKYGDVEAVTLFEVVTMGKSAMQAVVDDWIEAYRADRETALLDLISFFIQCSGCKGVVTAEMFQYKQDSDILSKMVEELDEDSGEYPLIMPGPYWKRFRSNFCEFLSVLVAQCQYSVIFDSYLMDTLISLLTELSDSRVRAFRHTCTLAAMKLLSALVGVALSLSVSLDNSQRLYEVERVKASCRRSGLRVDRIQRKIDELQDKRLEIENMMDAIFKGVFLKRYRDVVPDIRAICMEELGIWMRLYSSMFLNDSYLKYVGWMLHDKQPDVRLKCVQGLQALYGDAFLVSKLDLFTSRFKERMLSMALDKDHEVAVQAVRLLMIISESCEDVLSAEDCNNLYQLVFSSHRPLASIAGEFLYTKLLSDPAQADGAQQDGQEDLMAARVRTLIQFFRESELHDHVVYLVDSLWDSAGALLKNWTALTSLLFQDAGECLSDQQGLLIEIMLACVRQAAEGPPAAGRGTTKKVVSAKERKAQLDDCVRLTQHFVAVLPELLSKFSEDAEKVSCLLKIPQYFHAEASSVGFPEKHLEALLAQMDATIERHTDAAVLEAGARTFQVLCCEDVPWHNMAQGARDQLVQRWVARLILFFLPCQDGTFSADDEVLKEILSTLKRVATFHNAQDLSRWGIYDMASQLLSAETQHGGLPPQVTVQALQCACYAVLWNLNTCTEVRLTRRGQLRGFCERCHRFLSHTHAVVREQAFLSLCDLLTAHSYQLQAWDPAAGAPLLYSPDPRLQRALVAFVLEHVFTGTEHDGQSKASEGETEAGRLEELHRRRNLLAAYCKLIVHGVLEMSMAADVFKFYMKYYNDFGDIIKEMLSRTRQMDKIESARTLVLCLQQLFLRLKQEQERGTACSSAVQTFSSIKELARRFSLTFGWDQIKSRESLAMIHRDGIEFVFQGFVQQAERHAPPNISYLTILSEFSSKLLKPDKKTIYAYLQKFAGEQVAGSGTREECWLPLVLYRSSLLATADCEDGASHVSCDTLRHGSLGHPAEELYRAPLHGEQGKADPQTGHGVRPVVDVICPDERLEPEPPPAVRVPEPVLVPSLRQLSATDEDVDIMDISP</sequence>
<feature type="coiled-coil region" evidence="3">
    <location>
        <begin position="271"/>
        <end position="301"/>
    </location>
</feature>
<feature type="signal peptide" evidence="5">
    <location>
        <begin position="1"/>
        <end position="23"/>
    </location>
</feature>